<evidence type="ECO:0000313" key="3">
    <source>
        <dbReference type="Proteomes" id="UP000030889"/>
    </source>
</evidence>
<sequence length="134" mass="15257">MLMLEDVLIVSVVFFFIYKTIEVLARRRERLMMVEAFARNPELCRERGGSFRMEILRDVYGVLRPCGFIVGLGIGFLVSWLIMPENEDAYGEHAEMVVFALLCICGGLGMLGAFFAERWLRRRDRVSAGAGDAR</sequence>
<dbReference type="EMBL" id="JRGF01000018">
    <property type="protein sequence ID" value="KHE40963.1"/>
    <property type="molecule type" value="Genomic_DNA"/>
</dbReference>
<organism evidence="2 3">
    <name type="scientific">Alistipes inops</name>
    <dbReference type="NCBI Taxonomy" id="1501391"/>
    <lineage>
        <taxon>Bacteria</taxon>
        <taxon>Pseudomonadati</taxon>
        <taxon>Bacteroidota</taxon>
        <taxon>Bacteroidia</taxon>
        <taxon>Bacteroidales</taxon>
        <taxon>Rikenellaceae</taxon>
        <taxon>Alistipes</taxon>
    </lineage>
</organism>
<reference evidence="2 3" key="1">
    <citation type="submission" date="2014-09" db="EMBL/GenBank/DDBJ databases">
        <title>Alistipes sp. 627, sp. nov., a novel member of the family Rikenellaceae isolated from human faeces.</title>
        <authorList>
            <person name="Shkoporov A.N."/>
            <person name="Chaplin A.V."/>
            <person name="Motuzova O.V."/>
            <person name="Kafarskaia L.I."/>
            <person name="Khokhlova E.V."/>
            <person name="Efimov B.A."/>
        </authorList>
    </citation>
    <scope>NUCLEOTIDE SEQUENCE [LARGE SCALE GENOMIC DNA]</scope>
    <source>
        <strain evidence="2 3">627</strain>
    </source>
</reference>
<gene>
    <name evidence="2" type="ORF">LG35_09520</name>
</gene>
<keyword evidence="3" id="KW-1185">Reference proteome</keyword>
<keyword evidence="1" id="KW-0472">Membrane</keyword>
<proteinExistence type="predicted"/>
<feature type="transmembrane region" description="Helical" evidence="1">
    <location>
        <begin position="62"/>
        <end position="82"/>
    </location>
</feature>
<comment type="caution">
    <text evidence="2">The sequence shown here is derived from an EMBL/GenBank/DDBJ whole genome shotgun (WGS) entry which is preliminary data.</text>
</comment>
<evidence type="ECO:0008006" key="4">
    <source>
        <dbReference type="Google" id="ProtNLM"/>
    </source>
</evidence>
<evidence type="ECO:0000313" key="2">
    <source>
        <dbReference type="EMBL" id="KHE40963.1"/>
    </source>
</evidence>
<feature type="transmembrane region" description="Helical" evidence="1">
    <location>
        <begin position="6"/>
        <end position="25"/>
    </location>
</feature>
<accession>A0ABR4YIK3</accession>
<protein>
    <recommendedName>
        <fullName evidence="4">ABC transporter permease</fullName>
    </recommendedName>
</protein>
<keyword evidence="1" id="KW-1133">Transmembrane helix</keyword>
<feature type="transmembrane region" description="Helical" evidence="1">
    <location>
        <begin position="94"/>
        <end position="116"/>
    </location>
</feature>
<evidence type="ECO:0000256" key="1">
    <source>
        <dbReference type="SAM" id="Phobius"/>
    </source>
</evidence>
<dbReference type="Proteomes" id="UP000030889">
    <property type="component" value="Unassembled WGS sequence"/>
</dbReference>
<name>A0ABR4YIK3_9BACT</name>
<keyword evidence="1" id="KW-0812">Transmembrane</keyword>